<evidence type="ECO:0000313" key="4">
    <source>
        <dbReference type="Proteomes" id="UP000822688"/>
    </source>
</evidence>
<protein>
    <recommendedName>
        <fullName evidence="2">F-box domain-containing protein</fullName>
    </recommendedName>
</protein>
<dbReference type="InterPro" id="IPR006527">
    <property type="entry name" value="F-box-assoc_dom_typ1"/>
</dbReference>
<evidence type="ECO:0000259" key="2">
    <source>
        <dbReference type="PROSITE" id="PS50181"/>
    </source>
</evidence>
<comment type="caution">
    <text evidence="3">The sequence shown here is derived from an EMBL/GenBank/DDBJ whole genome shotgun (WGS) entry which is preliminary data.</text>
</comment>
<dbReference type="PROSITE" id="PS50181">
    <property type="entry name" value="FBOX"/>
    <property type="match status" value="1"/>
</dbReference>
<feature type="domain" description="F-box" evidence="2">
    <location>
        <begin position="37"/>
        <end position="82"/>
    </location>
</feature>
<dbReference type="Gene3D" id="1.20.1280.50">
    <property type="match status" value="1"/>
</dbReference>
<dbReference type="FunFam" id="2.120.10.80:FF:000046">
    <property type="entry name" value="F-box/kelch-repeat protein At5g15710"/>
    <property type="match status" value="1"/>
</dbReference>
<dbReference type="SMART" id="SM00256">
    <property type="entry name" value="FBOX"/>
    <property type="match status" value="1"/>
</dbReference>
<evidence type="ECO:0000313" key="3">
    <source>
        <dbReference type="EMBL" id="KAG0569732.1"/>
    </source>
</evidence>
<dbReference type="Pfam" id="PF00646">
    <property type="entry name" value="F-box"/>
    <property type="match status" value="1"/>
</dbReference>
<dbReference type="Pfam" id="PF07734">
    <property type="entry name" value="FBA_1"/>
    <property type="match status" value="1"/>
</dbReference>
<proteinExistence type="predicted"/>
<dbReference type="InterPro" id="IPR015915">
    <property type="entry name" value="Kelch-typ_b-propeller"/>
</dbReference>
<organism evidence="3 4">
    <name type="scientific">Ceratodon purpureus</name>
    <name type="common">Fire moss</name>
    <name type="synonym">Dicranum purpureum</name>
    <dbReference type="NCBI Taxonomy" id="3225"/>
    <lineage>
        <taxon>Eukaryota</taxon>
        <taxon>Viridiplantae</taxon>
        <taxon>Streptophyta</taxon>
        <taxon>Embryophyta</taxon>
        <taxon>Bryophyta</taxon>
        <taxon>Bryophytina</taxon>
        <taxon>Bryopsida</taxon>
        <taxon>Dicranidae</taxon>
        <taxon>Pseudoditrichales</taxon>
        <taxon>Ditrichaceae</taxon>
        <taxon>Ceratodon</taxon>
    </lineage>
</organism>
<dbReference type="InterPro" id="IPR036047">
    <property type="entry name" value="F-box-like_dom_sf"/>
</dbReference>
<dbReference type="PANTHER" id="PTHR31672:SF2">
    <property type="entry name" value="F-BOX DOMAIN-CONTAINING PROTEIN"/>
    <property type="match status" value="1"/>
</dbReference>
<keyword evidence="1" id="KW-0677">Repeat</keyword>
<dbReference type="Proteomes" id="UP000822688">
    <property type="component" value="Chromosome 6"/>
</dbReference>
<dbReference type="PANTHER" id="PTHR31672">
    <property type="entry name" value="BNACNNG10540D PROTEIN"/>
    <property type="match status" value="1"/>
</dbReference>
<name>A0A8T0HIR8_CERPU</name>
<gene>
    <name evidence="3" type="ORF">KC19_6G112400</name>
</gene>
<reference evidence="3 4" key="1">
    <citation type="submission" date="2020-06" db="EMBL/GenBank/DDBJ databases">
        <title>WGS assembly of Ceratodon purpureus strain R40.</title>
        <authorList>
            <person name="Carey S.B."/>
            <person name="Jenkins J."/>
            <person name="Shu S."/>
            <person name="Lovell J.T."/>
            <person name="Sreedasyam A."/>
            <person name="Maumus F."/>
            <person name="Tiley G.P."/>
            <person name="Fernandez-Pozo N."/>
            <person name="Barry K."/>
            <person name="Chen C."/>
            <person name="Wang M."/>
            <person name="Lipzen A."/>
            <person name="Daum C."/>
            <person name="Saski C.A."/>
            <person name="Payton A.C."/>
            <person name="Mcbreen J.C."/>
            <person name="Conrad R.E."/>
            <person name="Kollar L.M."/>
            <person name="Olsson S."/>
            <person name="Huttunen S."/>
            <person name="Landis J.B."/>
            <person name="Wickett N.J."/>
            <person name="Johnson M.G."/>
            <person name="Rensing S.A."/>
            <person name="Grimwood J."/>
            <person name="Schmutz J."/>
            <person name="Mcdaniel S.F."/>
        </authorList>
    </citation>
    <scope>NUCLEOTIDE SEQUENCE [LARGE SCALE GENOMIC DNA]</scope>
    <source>
        <strain evidence="3 4">R40</strain>
    </source>
</reference>
<dbReference type="EMBL" id="CM026427">
    <property type="protein sequence ID" value="KAG0569732.1"/>
    <property type="molecule type" value="Genomic_DNA"/>
</dbReference>
<keyword evidence="4" id="KW-1185">Reference proteome</keyword>
<dbReference type="AlphaFoldDB" id="A0A8T0HIR8"/>
<accession>A0A8T0HIR8</accession>
<dbReference type="FunFam" id="1.20.1280.50:FF:000008">
    <property type="entry name" value="F-box only protein 6"/>
    <property type="match status" value="1"/>
</dbReference>
<dbReference type="Gene3D" id="2.120.10.80">
    <property type="entry name" value="Kelch-type beta propeller"/>
    <property type="match status" value="1"/>
</dbReference>
<sequence>MDAGHRKKAPKLTSAVEVEEEAAQGSTCGSQEICMDPELWSFFPEDLVDRVLAWLPLPSIFRLRAVCRAWNTMTHSSSFIDLCARIPSSKDAWILIFANRGCRVVSAYIPTENKWHNIPLSFLPFDISDVTVSGGLLVFRLHEANGGSSVCVCNPVTSSWRKLPPMLGGWRDGLLGLVVDKQSRSYKIIVRSNITPVYNHGAVLRTEVYDSTTNLWIRTNGLEDGITTGHAYCNGVLYFMTWETRSGVYGVFAYNVEQGTWSKVHVPIPDFMTCPHVVECQGRLLMVGGFGSCDVRRPHFVTEGICVWELRHPTRDWVVVQNMPEGLFKELLKNSSLLSFNCVGHADRIFLSNRKSPSLIVIFDCAHNTWQRVESCITHDLHPMYSWFSYYPRLAAVL</sequence>
<dbReference type="SUPFAM" id="SSF117281">
    <property type="entry name" value="Kelch motif"/>
    <property type="match status" value="1"/>
</dbReference>
<dbReference type="CDD" id="cd22157">
    <property type="entry name" value="F-box_AtFBW1-like"/>
    <property type="match status" value="1"/>
</dbReference>
<evidence type="ECO:0000256" key="1">
    <source>
        <dbReference type="ARBA" id="ARBA00022737"/>
    </source>
</evidence>
<dbReference type="InterPro" id="IPR050796">
    <property type="entry name" value="SCF_F-box_component"/>
</dbReference>
<dbReference type="InterPro" id="IPR001810">
    <property type="entry name" value="F-box_dom"/>
</dbReference>
<dbReference type="SUPFAM" id="SSF81383">
    <property type="entry name" value="F-box domain"/>
    <property type="match status" value="1"/>
</dbReference>